<accession>A0A4Z2G9A3</accession>
<proteinExistence type="predicted"/>
<evidence type="ECO:0000256" key="1">
    <source>
        <dbReference type="SAM" id="MobiDB-lite"/>
    </source>
</evidence>
<dbReference type="AlphaFoldDB" id="A0A4Z2G9A3"/>
<comment type="caution">
    <text evidence="2">The sequence shown here is derived from an EMBL/GenBank/DDBJ whole genome shotgun (WGS) entry which is preliminary data.</text>
</comment>
<feature type="region of interest" description="Disordered" evidence="1">
    <location>
        <begin position="1"/>
        <end position="26"/>
    </location>
</feature>
<evidence type="ECO:0000313" key="2">
    <source>
        <dbReference type="EMBL" id="TNN49615.1"/>
    </source>
</evidence>
<feature type="compositionally biased region" description="Low complexity" evidence="1">
    <location>
        <begin position="1"/>
        <end position="20"/>
    </location>
</feature>
<feature type="region of interest" description="Disordered" evidence="1">
    <location>
        <begin position="60"/>
        <end position="139"/>
    </location>
</feature>
<dbReference type="EMBL" id="SRLO01000648">
    <property type="protein sequence ID" value="TNN49615.1"/>
    <property type="molecule type" value="Genomic_DNA"/>
</dbReference>
<gene>
    <name evidence="2" type="ORF">EYF80_040173</name>
</gene>
<name>A0A4Z2G9A3_9TELE</name>
<protein>
    <submittedName>
        <fullName evidence="2">Uncharacterized protein</fullName>
    </submittedName>
</protein>
<sequence length="149" mass="15718">MQYGQGSRAAIGGSGRRLASWSGEFGVRGGGDPGLFEVWSDSLEALQSINARLLGAPMPLKLEAEGNQPPPHHPTTPPPPVIDDDLTPRRPRRPLALPRCHSRGRPPSSSGNGAVSGDTVSLRHPVSRHPGVSSTFLNQTVCCKSAAED</sequence>
<dbReference type="Proteomes" id="UP000314294">
    <property type="component" value="Unassembled WGS sequence"/>
</dbReference>
<keyword evidence="3" id="KW-1185">Reference proteome</keyword>
<feature type="compositionally biased region" description="Low complexity" evidence="1">
    <location>
        <begin position="94"/>
        <end position="111"/>
    </location>
</feature>
<organism evidence="2 3">
    <name type="scientific">Liparis tanakae</name>
    <name type="common">Tanaka's snailfish</name>
    <dbReference type="NCBI Taxonomy" id="230148"/>
    <lineage>
        <taxon>Eukaryota</taxon>
        <taxon>Metazoa</taxon>
        <taxon>Chordata</taxon>
        <taxon>Craniata</taxon>
        <taxon>Vertebrata</taxon>
        <taxon>Euteleostomi</taxon>
        <taxon>Actinopterygii</taxon>
        <taxon>Neopterygii</taxon>
        <taxon>Teleostei</taxon>
        <taxon>Neoteleostei</taxon>
        <taxon>Acanthomorphata</taxon>
        <taxon>Eupercaria</taxon>
        <taxon>Perciformes</taxon>
        <taxon>Cottioidei</taxon>
        <taxon>Cottales</taxon>
        <taxon>Liparidae</taxon>
        <taxon>Liparis</taxon>
    </lineage>
</organism>
<feature type="compositionally biased region" description="Pro residues" evidence="1">
    <location>
        <begin position="68"/>
        <end position="81"/>
    </location>
</feature>
<evidence type="ECO:0000313" key="3">
    <source>
        <dbReference type="Proteomes" id="UP000314294"/>
    </source>
</evidence>
<reference evidence="2 3" key="1">
    <citation type="submission" date="2019-03" db="EMBL/GenBank/DDBJ databases">
        <title>First draft genome of Liparis tanakae, snailfish: a comprehensive survey of snailfish specific genes.</title>
        <authorList>
            <person name="Kim W."/>
            <person name="Song I."/>
            <person name="Jeong J.-H."/>
            <person name="Kim D."/>
            <person name="Kim S."/>
            <person name="Ryu S."/>
            <person name="Song J.Y."/>
            <person name="Lee S.K."/>
        </authorList>
    </citation>
    <scope>NUCLEOTIDE SEQUENCE [LARGE SCALE GENOMIC DNA]</scope>
    <source>
        <tissue evidence="2">Muscle</tissue>
    </source>
</reference>